<sequence length="52" mass="6271">MNEKIRKPRHVLIDPEAFRKARIEALRSKKTLGEWLEEAIDEKIDREQKNLK</sequence>
<dbReference type="EMBL" id="BARU01021522">
    <property type="protein sequence ID" value="GAH60940.1"/>
    <property type="molecule type" value="Genomic_DNA"/>
</dbReference>
<gene>
    <name evidence="1" type="ORF">S03H2_35210</name>
</gene>
<accession>X1HV41</accession>
<proteinExistence type="predicted"/>
<name>X1HV41_9ZZZZ</name>
<dbReference type="AlphaFoldDB" id="X1HV41"/>
<comment type="caution">
    <text evidence="1">The sequence shown here is derived from an EMBL/GenBank/DDBJ whole genome shotgun (WGS) entry which is preliminary data.</text>
</comment>
<protein>
    <submittedName>
        <fullName evidence="1">Uncharacterized protein</fullName>
    </submittedName>
</protein>
<evidence type="ECO:0000313" key="1">
    <source>
        <dbReference type="EMBL" id="GAH60940.1"/>
    </source>
</evidence>
<reference evidence="1" key="1">
    <citation type="journal article" date="2014" name="Front. Microbiol.">
        <title>High frequency of phylogenetically diverse reductive dehalogenase-homologous genes in deep subseafloor sedimentary metagenomes.</title>
        <authorList>
            <person name="Kawai M."/>
            <person name="Futagami T."/>
            <person name="Toyoda A."/>
            <person name="Takaki Y."/>
            <person name="Nishi S."/>
            <person name="Hori S."/>
            <person name="Arai W."/>
            <person name="Tsubouchi T."/>
            <person name="Morono Y."/>
            <person name="Uchiyama I."/>
            <person name="Ito T."/>
            <person name="Fujiyama A."/>
            <person name="Inagaki F."/>
            <person name="Takami H."/>
        </authorList>
    </citation>
    <scope>NUCLEOTIDE SEQUENCE</scope>
    <source>
        <strain evidence="1">Expedition CK06-06</strain>
    </source>
</reference>
<organism evidence="1">
    <name type="scientific">marine sediment metagenome</name>
    <dbReference type="NCBI Taxonomy" id="412755"/>
    <lineage>
        <taxon>unclassified sequences</taxon>
        <taxon>metagenomes</taxon>
        <taxon>ecological metagenomes</taxon>
    </lineage>
</organism>